<dbReference type="PROSITE" id="PS00138">
    <property type="entry name" value="SUBTILASE_SER"/>
    <property type="match status" value="1"/>
</dbReference>
<proteinExistence type="inferred from homology"/>
<dbReference type="PRINTS" id="PR00723">
    <property type="entry name" value="SUBTILISIN"/>
</dbReference>
<evidence type="ECO:0000313" key="11">
    <source>
        <dbReference type="Proteomes" id="UP001500426"/>
    </source>
</evidence>
<dbReference type="InterPro" id="IPR015500">
    <property type="entry name" value="Peptidase_S8_subtilisin-rel"/>
</dbReference>
<dbReference type="RefSeq" id="WP_345095359.1">
    <property type="nucleotide sequence ID" value="NZ_BAABCS010000021.1"/>
</dbReference>
<comment type="caution">
    <text evidence="10">The sequence shown here is derived from an EMBL/GenBank/DDBJ whole genome shotgun (WGS) entry which is preliminary data.</text>
</comment>
<dbReference type="Gene3D" id="3.40.50.200">
    <property type="entry name" value="Peptidase S8/S53 domain"/>
    <property type="match status" value="2"/>
</dbReference>
<evidence type="ECO:0000259" key="8">
    <source>
        <dbReference type="Pfam" id="PF00082"/>
    </source>
</evidence>
<name>A0ABP7V2Z7_9FLAO</name>
<evidence type="ECO:0000256" key="6">
    <source>
        <dbReference type="PROSITE-ProRule" id="PRU01240"/>
    </source>
</evidence>
<dbReference type="Pfam" id="PF00082">
    <property type="entry name" value="Peptidase_S8"/>
    <property type="match status" value="1"/>
</dbReference>
<evidence type="ECO:0000256" key="7">
    <source>
        <dbReference type="SAM" id="SignalP"/>
    </source>
</evidence>
<evidence type="ECO:0000256" key="4">
    <source>
        <dbReference type="ARBA" id="ARBA00022801"/>
    </source>
</evidence>
<gene>
    <name evidence="10" type="ORF">GCM10022388_26240</name>
</gene>
<feature type="signal peptide" evidence="7">
    <location>
        <begin position="1"/>
        <end position="22"/>
    </location>
</feature>
<dbReference type="Proteomes" id="UP001500426">
    <property type="component" value="Unassembled WGS sequence"/>
</dbReference>
<dbReference type="PANTHER" id="PTHR43806:SF11">
    <property type="entry name" value="CEREVISIN-RELATED"/>
    <property type="match status" value="1"/>
</dbReference>
<evidence type="ECO:0000313" key="10">
    <source>
        <dbReference type="EMBL" id="GAA4058137.1"/>
    </source>
</evidence>
<evidence type="ECO:0000256" key="1">
    <source>
        <dbReference type="ARBA" id="ARBA00011073"/>
    </source>
</evidence>
<keyword evidence="3 7" id="KW-0732">Signal</keyword>
<dbReference type="EMBL" id="BAABCS010000021">
    <property type="protein sequence ID" value="GAA4058137.1"/>
    <property type="molecule type" value="Genomic_DNA"/>
</dbReference>
<feature type="active site" description="Charge relay system" evidence="6">
    <location>
        <position position="592"/>
    </location>
</feature>
<dbReference type="InterPro" id="IPR022398">
    <property type="entry name" value="Peptidase_S8_His-AS"/>
</dbReference>
<dbReference type="InterPro" id="IPR050131">
    <property type="entry name" value="Peptidase_S8_subtilisin-like"/>
</dbReference>
<dbReference type="SUPFAM" id="SSF52743">
    <property type="entry name" value="Subtilisin-like"/>
    <property type="match status" value="1"/>
</dbReference>
<dbReference type="PROSITE" id="PS00137">
    <property type="entry name" value="SUBTILASE_HIS"/>
    <property type="match status" value="1"/>
</dbReference>
<feature type="domain" description="Peptidase S8/S53" evidence="8">
    <location>
        <begin position="157"/>
        <end position="639"/>
    </location>
</feature>
<evidence type="ECO:0008006" key="12">
    <source>
        <dbReference type="Google" id="ProtNLM"/>
    </source>
</evidence>
<feature type="active site" description="Charge relay system" evidence="6">
    <location>
        <position position="166"/>
    </location>
</feature>
<keyword evidence="11" id="KW-1185">Reference proteome</keyword>
<dbReference type="PROSITE" id="PS51892">
    <property type="entry name" value="SUBTILASE"/>
    <property type="match status" value="1"/>
</dbReference>
<comment type="similarity">
    <text evidence="1 6">Belongs to the peptidase S8 family.</text>
</comment>
<evidence type="ECO:0000256" key="5">
    <source>
        <dbReference type="ARBA" id="ARBA00022825"/>
    </source>
</evidence>
<evidence type="ECO:0000256" key="3">
    <source>
        <dbReference type="ARBA" id="ARBA00022729"/>
    </source>
</evidence>
<dbReference type="NCBIfam" id="TIGR04183">
    <property type="entry name" value="Por_Secre_tail"/>
    <property type="match status" value="1"/>
</dbReference>
<dbReference type="Pfam" id="PF18962">
    <property type="entry name" value="Por_Secre_tail"/>
    <property type="match status" value="1"/>
</dbReference>
<evidence type="ECO:0000256" key="2">
    <source>
        <dbReference type="ARBA" id="ARBA00022670"/>
    </source>
</evidence>
<evidence type="ECO:0000259" key="9">
    <source>
        <dbReference type="Pfam" id="PF18962"/>
    </source>
</evidence>
<sequence>MKNKITKSLSLFMLLLSLSLYSQNIPTDKSKFLKFETSQEISKLSLSTKFILQEAKQNKTNDVTSVNLNSLVRITLLFEGECQNFNKKNIFLNVAKISENISTAFVKIENLPLLESIQCLKYADIGEKLDLEVNNARNSTNTNSVHMGTGISQAYTGTGVIVGIIDGGFDYTHPNFKDINGNLRISRVWERTNSTGTPPTSLGFTYGSEYIGTTAILNKQKDMINESHGTHVAGTAAGTGTGNLSLLKGMAPNAEIVLVSGFNTVIPTDNNYIDAITYIKNYATSVNKPVVINMSFGDDLGPHDGTTAQESAINNMANTPKLVLVAAAGNDGGKNKHALLNYTNEINKYLVIDNTSPVVNSTPTADNVSTIDIWSQNLSTSGSFEILIWVENLFFGTVDSTPIISGVVNGTASATFDLIDTDNCSGCTNDQYTVILNSEINPINNKMHLTIKTLNDNDDLFDRLIIAIKSTNNTIHAWSRNCQFGSYTGYNFTEGDDYFTVGSPGTASGVITVGSYNVSNENPFPGTNGTLSTFSSKGPRADSNLTIKPDVTAPGNRIVSSLSSFDTNYQPGGEDVTNTYGTHSYGKMQGTSMAAPVVTGIVALWLQAAPQLTSNDVKILIANTSNPDSQVTTPFDFYGNTYSSPPNIKWGYGKINALAGMQLIEQVLNVDTFDNTNNFIVYPNPTSSKVYFDNSNFNFKEVTIYNYLGQEVAKTSFNNNVNNQEIDMSNLATGVYVLKFSDGATSKSVKVVKQ</sequence>
<keyword evidence="2 6" id="KW-0645">Protease</keyword>
<keyword evidence="5 6" id="KW-0720">Serine protease</keyword>
<feature type="domain" description="Secretion system C-terminal sorting" evidence="9">
    <location>
        <begin position="681"/>
        <end position="751"/>
    </location>
</feature>
<keyword evidence="4 6" id="KW-0378">Hydrolase</keyword>
<organism evidence="10 11">
    <name type="scientific">Flavobacterium chungnamense</name>
    <dbReference type="NCBI Taxonomy" id="706182"/>
    <lineage>
        <taxon>Bacteria</taxon>
        <taxon>Pseudomonadati</taxon>
        <taxon>Bacteroidota</taxon>
        <taxon>Flavobacteriia</taxon>
        <taxon>Flavobacteriales</taxon>
        <taxon>Flavobacteriaceae</taxon>
        <taxon>Flavobacterium</taxon>
    </lineage>
</organism>
<feature type="chain" id="PRO_5046891467" description="T9SS type A sorting domain-containing protein" evidence="7">
    <location>
        <begin position="23"/>
        <end position="754"/>
    </location>
</feature>
<reference evidence="11" key="1">
    <citation type="journal article" date="2019" name="Int. J. Syst. Evol. Microbiol.">
        <title>The Global Catalogue of Microorganisms (GCM) 10K type strain sequencing project: providing services to taxonomists for standard genome sequencing and annotation.</title>
        <authorList>
            <consortium name="The Broad Institute Genomics Platform"/>
            <consortium name="The Broad Institute Genome Sequencing Center for Infectious Disease"/>
            <person name="Wu L."/>
            <person name="Ma J."/>
        </authorList>
    </citation>
    <scope>NUCLEOTIDE SEQUENCE [LARGE SCALE GENOMIC DNA]</scope>
    <source>
        <strain evidence="11">JCM 17068</strain>
    </source>
</reference>
<dbReference type="InterPro" id="IPR000209">
    <property type="entry name" value="Peptidase_S8/S53_dom"/>
</dbReference>
<dbReference type="InterPro" id="IPR036852">
    <property type="entry name" value="Peptidase_S8/S53_dom_sf"/>
</dbReference>
<dbReference type="PANTHER" id="PTHR43806">
    <property type="entry name" value="PEPTIDASE S8"/>
    <property type="match status" value="1"/>
</dbReference>
<dbReference type="InterPro" id="IPR026444">
    <property type="entry name" value="Secre_tail"/>
</dbReference>
<protein>
    <recommendedName>
        <fullName evidence="12">T9SS type A sorting domain-containing protein</fullName>
    </recommendedName>
</protein>
<feature type="active site" description="Charge relay system" evidence="6">
    <location>
        <position position="228"/>
    </location>
</feature>
<accession>A0ABP7V2Z7</accession>
<dbReference type="InterPro" id="IPR023828">
    <property type="entry name" value="Peptidase_S8_Ser-AS"/>
</dbReference>